<dbReference type="InterPro" id="IPR007387">
    <property type="entry name" value="TRAP_DctQ"/>
</dbReference>
<evidence type="ECO:0000256" key="7">
    <source>
        <dbReference type="ARBA" id="ARBA00023136"/>
    </source>
</evidence>
<accession>A0A368ZEQ9</accession>
<evidence type="ECO:0000313" key="12">
    <source>
        <dbReference type="Proteomes" id="UP000253506"/>
    </source>
</evidence>
<feature type="transmembrane region" description="Helical" evidence="9">
    <location>
        <begin position="20"/>
        <end position="38"/>
    </location>
</feature>
<evidence type="ECO:0000259" key="10">
    <source>
        <dbReference type="Pfam" id="PF04290"/>
    </source>
</evidence>
<evidence type="ECO:0000256" key="6">
    <source>
        <dbReference type="ARBA" id="ARBA00022989"/>
    </source>
</evidence>
<evidence type="ECO:0000256" key="3">
    <source>
        <dbReference type="ARBA" id="ARBA00022475"/>
    </source>
</evidence>
<keyword evidence="3" id="KW-1003">Cell membrane</keyword>
<protein>
    <recommendedName>
        <fullName evidence="9">TRAP transporter small permease protein</fullName>
    </recommendedName>
</protein>
<dbReference type="Pfam" id="PF04290">
    <property type="entry name" value="DctQ"/>
    <property type="match status" value="1"/>
</dbReference>
<comment type="caution">
    <text evidence="11">The sequence shown here is derived from an EMBL/GenBank/DDBJ whole genome shotgun (WGS) entry which is preliminary data.</text>
</comment>
<dbReference type="RefSeq" id="WP_114413751.1">
    <property type="nucleotide sequence ID" value="NZ_QPJQ01000060.1"/>
</dbReference>
<dbReference type="PANTHER" id="PTHR35011:SF2">
    <property type="entry name" value="2,3-DIKETO-L-GULONATE TRAP TRANSPORTER SMALL PERMEASE PROTEIN YIAM"/>
    <property type="match status" value="1"/>
</dbReference>
<comment type="function">
    <text evidence="9">Part of the tripartite ATP-independent periplasmic (TRAP) transport system.</text>
</comment>
<comment type="similarity">
    <text evidence="8 9">Belongs to the TRAP transporter small permease family.</text>
</comment>
<evidence type="ECO:0000256" key="1">
    <source>
        <dbReference type="ARBA" id="ARBA00004429"/>
    </source>
</evidence>
<name>A0A368ZEQ9_9GAMM</name>
<keyword evidence="7 9" id="KW-0472">Membrane</keyword>
<evidence type="ECO:0000256" key="5">
    <source>
        <dbReference type="ARBA" id="ARBA00022692"/>
    </source>
</evidence>
<dbReference type="OrthoDB" id="2085311at2"/>
<evidence type="ECO:0000256" key="4">
    <source>
        <dbReference type="ARBA" id="ARBA00022519"/>
    </source>
</evidence>
<keyword evidence="5 9" id="KW-0812">Transmembrane</keyword>
<keyword evidence="2 9" id="KW-0813">Transport</keyword>
<dbReference type="GO" id="GO:0022857">
    <property type="term" value="F:transmembrane transporter activity"/>
    <property type="evidence" value="ECO:0007669"/>
    <property type="project" value="UniProtKB-UniRule"/>
</dbReference>
<evidence type="ECO:0000256" key="8">
    <source>
        <dbReference type="ARBA" id="ARBA00038436"/>
    </source>
</evidence>
<comment type="subunit">
    <text evidence="9">The complex comprises the extracytoplasmic solute receptor protein and the two transmembrane proteins.</text>
</comment>
<evidence type="ECO:0000256" key="2">
    <source>
        <dbReference type="ARBA" id="ARBA00022448"/>
    </source>
</evidence>
<dbReference type="InterPro" id="IPR055348">
    <property type="entry name" value="DctQ"/>
</dbReference>
<feature type="transmembrane region" description="Helical" evidence="9">
    <location>
        <begin position="53"/>
        <end position="71"/>
    </location>
</feature>
<proteinExistence type="inferred from homology"/>
<dbReference type="GO" id="GO:0005886">
    <property type="term" value="C:plasma membrane"/>
    <property type="evidence" value="ECO:0007669"/>
    <property type="project" value="UniProtKB-SubCell"/>
</dbReference>
<reference evidence="11 12" key="1">
    <citation type="submission" date="2018-07" db="EMBL/GenBank/DDBJ databases">
        <title>Genomic Encyclopedia of Type Strains, Phase III (KMG-III): the genomes of soil and plant-associated and newly described type strains.</title>
        <authorList>
            <person name="Whitman W."/>
        </authorList>
    </citation>
    <scope>NUCLEOTIDE SEQUENCE [LARGE SCALE GENOMIC DNA]</scope>
    <source>
        <strain evidence="11 12">CECT 7731</strain>
    </source>
</reference>
<dbReference type="GO" id="GO:0015740">
    <property type="term" value="P:C4-dicarboxylate transport"/>
    <property type="evidence" value="ECO:0007669"/>
    <property type="project" value="TreeGrafter"/>
</dbReference>
<feature type="domain" description="Tripartite ATP-independent periplasmic transporters DctQ component" evidence="10">
    <location>
        <begin position="29"/>
        <end position="156"/>
    </location>
</feature>
<sequence>MFLHKKIEKIDAVITFIEEWLVYILMSGMLLVVFFGVVNRSFFNISIPWSEEVARYLMIWCVFVGASLGVKRSVHISVDALVIILPSKVKRIFEILSYAVCFIFCSWFFYIGAEFIGRMMTMGQLSPALRMPMYIAYAAVPCGFALMSMRYLIKAVYFFFEVREVSAETACRKEDAYVLNEESAR</sequence>
<gene>
    <name evidence="11" type="ORF">DFP77_1604</name>
</gene>
<keyword evidence="4 9" id="KW-0997">Cell inner membrane</keyword>
<dbReference type="Proteomes" id="UP000253506">
    <property type="component" value="Unassembled WGS sequence"/>
</dbReference>
<feature type="transmembrane region" description="Helical" evidence="9">
    <location>
        <begin position="92"/>
        <end position="113"/>
    </location>
</feature>
<evidence type="ECO:0000256" key="9">
    <source>
        <dbReference type="RuleBase" id="RU369079"/>
    </source>
</evidence>
<dbReference type="AlphaFoldDB" id="A0A368ZEQ9"/>
<keyword evidence="6 9" id="KW-1133">Transmembrane helix</keyword>
<dbReference type="PANTHER" id="PTHR35011">
    <property type="entry name" value="2,3-DIKETO-L-GULONATE TRAP TRANSPORTER SMALL PERMEASE PROTEIN YIAM"/>
    <property type="match status" value="1"/>
</dbReference>
<evidence type="ECO:0000313" key="11">
    <source>
        <dbReference type="EMBL" id="RCW91817.1"/>
    </source>
</evidence>
<organism evidence="11 12">
    <name type="scientific">Marinomonas foliarum</name>
    <dbReference type="NCBI Taxonomy" id="491950"/>
    <lineage>
        <taxon>Bacteria</taxon>
        <taxon>Pseudomonadati</taxon>
        <taxon>Pseudomonadota</taxon>
        <taxon>Gammaproteobacteria</taxon>
        <taxon>Oceanospirillales</taxon>
        <taxon>Oceanospirillaceae</taxon>
        <taxon>Marinomonas</taxon>
    </lineage>
</organism>
<dbReference type="EMBL" id="QPJQ01000060">
    <property type="protein sequence ID" value="RCW91817.1"/>
    <property type="molecule type" value="Genomic_DNA"/>
</dbReference>
<feature type="transmembrane region" description="Helical" evidence="9">
    <location>
        <begin position="133"/>
        <end position="153"/>
    </location>
</feature>
<comment type="subcellular location">
    <subcellularLocation>
        <location evidence="1 9">Cell inner membrane</location>
        <topology evidence="1 9">Multi-pass membrane protein</topology>
    </subcellularLocation>
</comment>